<sequence length="134" mass="14855">MQEFKKRVDRLLTELDKSTAAHGKLGEQKVAATAYGEFDQAKMLAEAYNKAHSRLQLLSRTLGEQLEAMGITVAAADGDYQEMDQEHARRLKAIQARTSKYYEQYQKEHGHKGGEKPDDGAETGNGKQAEDGGI</sequence>
<gene>
    <name evidence="2" type="ORF">EEJ42_09030</name>
</gene>
<proteinExistence type="predicted"/>
<accession>A0A3M8WQU4</accession>
<dbReference type="Proteomes" id="UP000275401">
    <property type="component" value="Unassembled WGS sequence"/>
</dbReference>
<dbReference type="AlphaFoldDB" id="A0A3M8WQU4"/>
<feature type="region of interest" description="Disordered" evidence="1">
    <location>
        <begin position="102"/>
        <end position="134"/>
    </location>
</feature>
<keyword evidence="3" id="KW-1185">Reference proteome</keyword>
<evidence type="ECO:0000256" key="1">
    <source>
        <dbReference type="SAM" id="MobiDB-lite"/>
    </source>
</evidence>
<reference evidence="2 3" key="1">
    <citation type="submission" date="2018-11" db="EMBL/GenBank/DDBJ databases">
        <title>The Potential of Streptomyces as Biocontrol Agents against the Tomato grey mould, Botrytis cinerea (Gray mold) Frontiers in Microbiology.</title>
        <authorList>
            <person name="Li D."/>
        </authorList>
    </citation>
    <scope>NUCLEOTIDE SEQUENCE [LARGE SCALE GENOMIC DNA]</scope>
    <source>
        <strain evidence="2 3">NEAU-LD23</strain>
    </source>
</reference>
<protein>
    <submittedName>
        <fullName evidence="2">Uncharacterized protein</fullName>
    </submittedName>
</protein>
<evidence type="ECO:0000313" key="3">
    <source>
        <dbReference type="Proteomes" id="UP000275401"/>
    </source>
</evidence>
<organism evidence="2 3">
    <name type="scientific">Streptomyces botrytidirepellens</name>
    <dbReference type="NCBI Taxonomy" id="2486417"/>
    <lineage>
        <taxon>Bacteria</taxon>
        <taxon>Bacillati</taxon>
        <taxon>Actinomycetota</taxon>
        <taxon>Actinomycetes</taxon>
        <taxon>Kitasatosporales</taxon>
        <taxon>Streptomycetaceae</taxon>
        <taxon>Streptomyces</taxon>
    </lineage>
</organism>
<dbReference type="EMBL" id="RIBZ01000115">
    <property type="protein sequence ID" value="RNG31131.1"/>
    <property type="molecule type" value="Genomic_DNA"/>
</dbReference>
<name>A0A3M8WQU4_9ACTN</name>
<feature type="compositionally biased region" description="Basic and acidic residues" evidence="1">
    <location>
        <begin position="105"/>
        <end position="119"/>
    </location>
</feature>
<evidence type="ECO:0000313" key="2">
    <source>
        <dbReference type="EMBL" id="RNG31131.1"/>
    </source>
</evidence>
<comment type="caution">
    <text evidence="2">The sequence shown here is derived from an EMBL/GenBank/DDBJ whole genome shotgun (WGS) entry which is preliminary data.</text>
</comment>